<dbReference type="OrthoDB" id="299692at2759"/>
<evidence type="ECO:0000313" key="2">
    <source>
        <dbReference type="EMBL" id="CAK92703.1"/>
    </source>
</evidence>
<dbReference type="HOGENOM" id="CLU_007792_1_0_1"/>
<evidence type="ECO:0008006" key="4">
    <source>
        <dbReference type="Google" id="ProtNLM"/>
    </source>
</evidence>
<proteinExistence type="predicted"/>
<dbReference type="InParanoid" id="A0EBN6"/>
<dbReference type="OMA" id="ICQMNIN"/>
<accession>A0EBN6</accession>
<keyword evidence="1" id="KW-1133">Transmembrane helix</keyword>
<keyword evidence="3" id="KW-1185">Reference proteome</keyword>
<organism evidence="2 3">
    <name type="scientific">Paramecium tetraurelia</name>
    <dbReference type="NCBI Taxonomy" id="5888"/>
    <lineage>
        <taxon>Eukaryota</taxon>
        <taxon>Sar</taxon>
        <taxon>Alveolata</taxon>
        <taxon>Ciliophora</taxon>
        <taxon>Intramacronucleata</taxon>
        <taxon>Oligohymenophorea</taxon>
        <taxon>Peniculida</taxon>
        <taxon>Parameciidae</taxon>
        <taxon>Paramecium</taxon>
    </lineage>
</organism>
<dbReference type="EMBL" id="CT868669">
    <property type="protein sequence ID" value="CAK92703.1"/>
    <property type="molecule type" value="Genomic_DNA"/>
</dbReference>
<feature type="transmembrane region" description="Helical" evidence="1">
    <location>
        <begin position="30"/>
        <end position="51"/>
    </location>
</feature>
<sequence length="621" mass="72270">MNFNVLRNSLAKIDIFGQNITLNMNKNANYTTAFGGIASILIIILLSLIFFSNIVEFFGKDNVFYDSEIQFSNDPGLMEMMEDNSMFALSIDQVNFTTNPYFNITVEQKYLSSFVIFRIYLRSINGTLTKLTVEVAMQPCTLERFNNIFLQQGLDFTEQFNFLGMSKMLCPKSNFTFQMQGTYSSETFKFIKITVKDCKAQNQTSDSLWNPTCSSSAEKAKYLASTGQFKLQIFQINTVVNPLKPNQYKSIYIDSDMYFSFVPYKLARLANVYYRQFVVNKDQSIMPYEDIEQEKIIVRKAEDFRDLTELGRDTDDNYAIVYLRRSPFTETINRKYQKLGELLSYLGGFMQIMKVIFGFVIAFYNRTSMLIELANKLYDFQDGNQLKQYRTIKTLKYTEQIGSPVEKQESNPINQINSSQELYKVEWKHYIKQLVKKSKPITFNLRIFINQLTFGYLLKNKNSDFLEKAMNKINSELDLHSILYQLQEINKLKSVLLRKSQIILFNFSPKPIVTLGKEQVVPSRYSVEDLETGQSYIKAKEDTLNEDLFLRIEEAYKEIAEEVERSNANICQMNINLKLTQLIGSDIKSILKPIQNQRRNGIKSTEIQNNNNNQEDFHQSD</sequence>
<dbReference type="RefSeq" id="XP_001460100.1">
    <property type="nucleotide sequence ID" value="XM_001460063.1"/>
</dbReference>
<dbReference type="KEGG" id="ptm:GSPATT00025437001"/>
<evidence type="ECO:0000256" key="1">
    <source>
        <dbReference type="SAM" id="Phobius"/>
    </source>
</evidence>
<feature type="transmembrane region" description="Helical" evidence="1">
    <location>
        <begin position="342"/>
        <end position="364"/>
    </location>
</feature>
<keyword evidence="1" id="KW-0812">Transmembrane</keyword>
<dbReference type="PANTHER" id="PTHR31398">
    <property type="entry name" value="MEIOTIC NUCLEAR DIVISION PROTEIN 1 HOMOLOG"/>
    <property type="match status" value="1"/>
</dbReference>
<protein>
    <recommendedName>
        <fullName evidence="4">Transmembrane protein</fullName>
    </recommendedName>
</protein>
<dbReference type="eggNOG" id="ENOG502SJ6P">
    <property type="taxonomic scope" value="Eukaryota"/>
</dbReference>
<dbReference type="GO" id="GO:0007131">
    <property type="term" value="P:reciprocal meiotic recombination"/>
    <property type="evidence" value="ECO:0000318"/>
    <property type="project" value="GO_Central"/>
</dbReference>
<gene>
    <name evidence="2" type="ORF">GSPATT00025437001</name>
</gene>
<dbReference type="PANTHER" id="PTHR31398:SF0">
    <property type="entry name" value="MEIOTIC NUCLEAR DIVISION PROTEIN 1 HOMOLOG"/>
    <property type="match status" value="1"/>
</dbReference>
<dbReference type="GeneID" id="5045885"/>
<name>A0EBN6_PARTE</name>
<evidence type="ECO:0000313" key="3">
    <source>
        <dbReference type="Proteomes" id="UP000000600"/>
    </source>
</evidence>
<keyword evidence="1" id="KW-0472">Membrane</keyword>
<dbReference type="AlphaFoldDB" id="A0EBN6"/>
<reference evidence="2 3" key="1">
    <citation type="journal article" date="2006" name="Nature">
        <title>Global trends of whole-genome duplications revealed by the ciliate Paramecium tetraurelia.</title>
        <authorList>
            <consortium name="Genoscope"/>
            <person name="Aury J.-M."/>
            <person name="Jaillon O."/>
            <person name="Duret L."/>
            <person name="Noel B."/>
            <person name="Jubin C."/>
            <person name="Porcel B.M."/>
            <person name="Segurens B."/>
            <person name="Daubin V."/>
            <person name="Anthouard V."/>
            <person name="Aiach N."/>
            <person name="Arnaiz O."/>
            <person name="Billaut A."/>
            <person name="Beisson J."/>
            <person name="Blanc I."/>
            <person name="Bouhouche K."/>
            <person name="Camara F."/>
            <person name="Duharcourt S."/>
            <person name="Guigo R."/>
            <person name="Gogendeau D."/>
            <person name="Katinka M."/>
            <person name="Keller A.-M."/>
            <person name="Kissmehl R."/>
            <person name="Klotz C."/>
            <person name="Koll F."/>
            <person name="Le Moue A."/>
            <person name="Lepere C."/>
            <person name="Malinsky S."/>
            <person name="Nowacki M."/>
            <person name="Nowak J.K."/>
            <person name="Plattner H."/>
            <person name="Poulain J."/>
            <person name="Ruiz F."/>
            <person name="Serrano V."/>
            <person name="Zagulski M."/>
            <person name="Dessen P."/>
            <person name="Betermier M."/>
            <person name="Weissenbach J."/>
            <person name="Scarpelli C."/>
            <person name="Schachter V."/>
            <person name="Sperling L."/>
            <person name="Meyer E."/>
            <person name="Cohen J."/>
            <person name="Wincker P."/>
        </authorList>
    </citation>
    <scope>NUCLEOTIDE SEQUENCE [LARGE SCALE GENOMIC DNA]</scope>
    <source>
        <strain evidence="2 3">Stock d4-2</strain>
    </source>
</reference>
<dbReference type="Proteomes" id="UP000000600">
    <property type="component" value="Unassembled WGS sequence"/>
</dbReference>